<dbReference type="EMBL" id="BOLH01000001">
    <property type="protein sequence ID" value="GIC71077.1"/>
    <property type="molecule type" value="Genomic_DNA"/>
</dbReference>
<dbReference type="PANTHER" id="PTHR43124:SF3">
    <property type="entry name" value="CHLORAMPHENICOL EFFLUX PUMP RV0191"/>
    <property type="match status" value="1"/>
</dbReference>
<keyword evidence="4 7" id="KW-0812">Transmembrane</keyword>
<dbReference type="InterPro" id="IPR020846">
    <property type="entry name" value="MFS_dom"/>
</dbReference>
<evidence type="ECO:0000256" key="5">
    <source>
        <dbReference type="ARBA" id="ARBA00022989"/>
    </source>
</evidence>
<evidence type="ECO:0000256" key="2">
    <source>
        <dbReference type="ARBA" id="ARBA00022448"/>
    </source>
</evidence>
<keyword evidence="2" id="KW-0813">Transport</keyword>
<keyword evidence="3" id="KW-1003">Cell membrane</keyword>
<dbReference type="Gene3D" id="1.20.1720.10">
    <property type="entry name" value="Multidrug resistance protein D"/>
    <property type="match status" value="1"/>
</dbReference>
<comment type="caution">
    <text evidence="9">The sequence shown here is derived from an EMBL/GenBank/DDBJ whole genome shotgun (WGS) entry which is preliminary data.</text>
</comment>
<evidence type="ECO:0000259" key="8">
    <source>
        <dbReference type="PROSITE" id="PS50850"/>
    </source>
</evidence>
<dbReference type="PROSITE" id="PS50850">
    <property type="entry name" value="MFS"/>
    <property type="match status" value="1"/>
</dbReference>
<dbReference type="PANTHER" id="PTHR43124">
    <property type="entry name" value="PURINE EFFLUX PUMP PBUE"/>
    <property type="match status" value="1"/>
</dbReference>
<dbReference type="AlphaFoldDB" id="A0ABD0AJH8"/>
<evidence type="ECO:0000313" key="10">
    <source>
        <dbReference type="Proteomes" id="UP000653631"/>
    </source>
</evidence>
<dbReference type="SUPFAM" id="SSF103473">
    <property type="entry name" value="MFS general substrate transporter"/>
    <property type="match status" value="1"/>
</dbReference>
<evidence type="ECO:0000256" key="6">
    <source>
        <dbReference type="ARBA" id="ARBA00023136"/>
    </source>
</evidence>
<dbReference type="InterPro" id="IPR050189">
    <property type="entry name" value="MFS_Efflux_Transporters"/>
</dbReference>
<feature type="domain" description="Major facilitator superfamily (MFS) profile" evidence="8">
    <location>
        <begin position="1"/>
        <end position="78"/>
    </location>
</feature>
<keyword evidence="6 7" id="KW-0472">Membrane</keyword>
<evidence type="ECO:0000313" key="9">
    <source>
        <dbReference type="EMBL" id="GIC71077.1"/>
    </source>
</evidence>
<proteinExistence type="predicted"/>
<evidence type="ECO:0000256" key="7">
    <source>
        <dbReference type="SAM" id="Phobius"/>
    </source>
</evidence>
<evidence type="ECO:0000256" key="4">
    <source>
        <dbReference type="ARBA" id="ARBA00022692"/>
    </source>
</evidence>
<dbReference type="Proteomes" id="UP000653631">
    <property type="component" value="Unassembled WGS sequence"/>
</dbReference>
<organism evidence="9 10">
    <name type="scientific">Limosilactobacillus fermentum</name>
    <name type="common">Lactobacillus fermentum</name>
    <dbReference type="NCBI Taxonomy" id="1613"/>
    <lineage>
        <taxon>Bacteria</taxon>
        <taxon>Bacillati</taxon>
        <taxon>Bacillota</taxon>
        <taxon>Bacilli</taxon>
        <taxon>Lactobacillales</taxon>
        <taxon>Lactobacillaceae</taxon>
        <taxon>Limosilactobacillus</taxon>
    </lineage>
</organism>
<feature type="transmembrane region" description="Helical" evidence="7">
    <location>
        <begin position="20"/>
        <end position="38"/>
    </location>
</feature>
<feature type="transmembrane region" description="Helical" evidence="7">
    <location>
        <begin position="50"/>
        <end position="68"/>
    </location>
</feature>
<dbReference type="GO" id="GO:0005886">
    <property type="term" value="C:plasma membrane"/>
    <property type="evidence" value="ECO:0007669"/>
    <property type="project" value="UniProtKB-SubCell"/>
</dbReference>
<dbReference type="InterPro" id="IPR036259">
    <property type="entry name" value="MFS_trans_sf"/>
</dbReference>
<name>A0ABD0AJH8_LIMFE</name>
<gene>
    <name evidence="9" type="ORF">LF01B1_00920</name>
</gene>
<reference evidence="9 10" key="1">
    <citation type="submission" date="2021-01" db="EMBL/GenBank/DDBJ databases">
        <title>Development of a method for detection of lactic acid bacteria that cause putrefactive shochu mash.</title>
        <authorList>
            <person name="Takashita H."/>
            <person name="Fujihara E."/>
            <person name="Takayama K."/>
            <person name="Yamamoto H."/>
            <person name="Mizutani M."/>
            <person name="Kajiwara Y."/>
        </authorList>
    </citation>
    <scope>NUCLEOTIDE SEQUENCE [LARGE SCALE GENOMIC DNA]</scope>
    <source>
        <strain evidence="9 10">01-B1</strain>
    </source>
</reference>
<accession>A0ABD0AJH8</accession>
<evidence type="ECO:0000256" key="3">
    <source>
        <dbReference type="ARBA" id="ARBA00022475"/>
    </source>
</evidence>
<keyword evidence="5 7" id="KW-1133">Transmembrane helix</keyword>
<evidence type="ECO:0000256" key="1">
    <source>
        <dbReference type="ARBA" id="ARBA00004651"/>
    </source>
</evidence>
<comment type="subcellular location">
    <subcellularLocation>
        <location evidence="1">Cell membrane</location>
        <topology evidence="1">Multi-pass membrane protein</topology>
    </subcellularLocation>
</comment>
<sequence length="78" mass="8495">MVVGNLSLIAHTYHQTLSQSASIVSVFAWTYAIATPLLALSTNRFNKRSLFLTLLAVFLAGTLLSAFAPSLRSSYFRG</sequence>
<protein>
    <recommendedName>
        <fullName evidence="8">Major facilitator superfamily (MFS) profile domain-containing protein</fullName>
    </recommendedName>
</protein>